<dbReference type="InterPro" id="IPR002110">
    <property type="entry name" value="Ankyrin_rpt"/>
</dbReference>
<gene>
    <name evidence="6" type="ORF">FSP39_017440</name>
</gene>
<dbReference type="Gene3D" id="1.10.533.10">
    <property type="entry name" value="Death Domain, Fas"/>
    <property type="match status" value="1"/>
</dbReference>
<dbReference type="EMBL" id="VSWD01000005">
    <property type="protein sequence ID" value="KAK3103207.1"/>
    <property type="molecule type" value="Genomic_DNA"/>
</dbReference>
<keyword evidence="7" id="KW-1185">Reference proteome</keyword>
<evidence type="ECO:0000256" key="1">
    <source>
        <dbReference type="ARBA" id="ARBA00022737"/>
    </source>
</evidence>
<evidence type="ECO:0000313" key="6">
    <source>
        <dbReference type="EMBL" id="KAK3103207.1"/>
    </source>
</evidence>
<feature type="domain" description="Death" evidence="5">
    <location>
        <begin position="671"/>
        <end position="757"/>
    </location>
</feature>
<dbReference type="PROSITE" id="PS50017">
    <property type="entry name" value="DEATH_DOMAIN"/>
    <property type="match status" value="1"/>
</dbReference>
<reference evidence="6" key="1">
    <citation type="submission" date="2019-08" db="EMBL/GenBank/DDBJ databases">
        <title>The improved chromosome-level genome for the pearl oyster Pinctada fucata martensii using PacBio sequencing and Hi-C.</title>
        <authorList>
            <person name="Zheng Z."/>
        </authorList>
    </citation>
    <scope>NUCLEOTIDE SEQUENCE</scope>
    <source>
        <strain evidence="6">ZZ-2019</strain>
        <tissue evidence="6">Adductor muscle</tissue>
    </source>
</reference>
<name>A0AA88YDA6_PINIB</name>
<dbReference type="InterPro" id="IPR000488">
    <property type="entry name" value="Death_dom"/>
</dbReference>
<feature type="repeat" description="ANK" evidence="3">
    <location>
        <begin position="86"/>
        <end position="118"/>
    </location>
</feature>
<dbReference type="PROSITE" id="PS50297">
    <property type="entry name" value="ANK_REP_REGION"/>
    <property type="match status" value="3"/>
</dbReference>
<evidence type="ECO:0000256" key="3">
    <source>
        <dbReference type="PROSITE-ProRule" id="PRU00023"/>
    </source>
</evidence>
<dbReference type="PANTHER" id="PTHR24198">
    <property type="entry name" value="ANKYRIN REPEAT AND PROTEIN KINASE DOMAIN-CONTAINING PROTEIN"/>
    <property type="match status" value="1"/>
</dbReference>
<feature type="repeat" description="ANK" evidence="3">
    <location>
        <begin position="153"/>
        <end position="185"/>
    </location>
</feature>
<evidence type="ECO:0000259" key="5">
    <source>
        <dbReference type="PROSITE" id="PS50017"/>
    </source>
</evidence>
<dbReference type="PROSITE" id="PS50088">
    <property type="entry name" value="ANK_REPEAT"/>
    <property type="match status" value="3"/>
</dbReference>
<feature type="compositionally biased region" description="Polar residues" evidence="4">
    <location>
        <begin position="1"/>
        <end position="13"/>
    </location>
</feature>
<accession>A0AA88YDA6</accession>
<dbReference type="SUPFAM" id="SSF48403">
    <property type="entry name" value="Ankyrin repeat"/>
    <property type="match status" value="1"/>
</dbReference>
<dbReference type="InterPro" id="IPR036770">
    <property type="entry name" value="Ankyrin_rpt-contain_sf"/>
</dbReference>
<dbReference type="InterPro" id="IPR011029">
    <property type="entry name" value="DEATH-like_dom_sf"/>
</dbReference>
<keyword evidence="2 3" id="KW-0040">ANK repeat</keyword>
<dbReference type="PANTHER" id="PTHR24198:SF165">
    <property type="entry name" value="ANKYRIN REPEAT-CONTAINING PROTEIN-RELATED"/>
    <property type="match status" value="1"/>
</dbReference>
<organism evidence="6 7">
    <name type="scientific">Pinctada imbricata</name>
    <name type="common">Atlantic pearl-oyster</name>
    <name type="synonym">Pinctada martensii</name>
    <dbReference type="NCBI Taxonomy" id="66713"/>
    <lineage>
        <taxon>Eukaryota</taxon>
        <taxon>Metazoa</taxon>
        <taxon>Spiralia</taxon>
        <taxon>Lophotrochozoa</taxon>
        <taxon>Mollusca</taxon>
        <taxon>Bivalvia</taxon>
        <taxon>Autobranchia</taxon>
        <taxon>Pteriomorphia</taxon>
        <taxon>Pterioida</taxon>
        <taxon>Pterioidea</taxon>
        <taxon>Pteriidae</taxon>
        <taxon>Pinctada</taxon>
    </lineage>
</organism>
<evidence type="ECO:0000313" key="7">
    <source>
        <dbReference type="Proteomes" id="UP001186944"/>
    </source>
</evidence>
<comment type="caution">
    <text evidence="6">The sequence shown here is derived from an EMBL/GenBank/DDBJ whole genome shotgun (WGS) entry which is preliminary data.</text>
</comment>
<feature type="region of interest" description="Disordered" evidence="4">
    <location>
        <begin position="1"/>
        <end position="53"/>
    </location>
</feature>
<keyword evidence="1" id="KW-0677">Repeat</keyword>
<dbReference type="Pfam" id="PF12796">
    <property type="entry name" value="Ank_2"/>
    <property type="match status" value="1"/>
</dbReference>
<protein>
    <recommendedName>
        <fullName evidence="5">Death domain-containing protein</fullName>
    </recommendedName>
</protein>
<sequence>MVYLLSPTNTDSPDASDGRSLASSVALDSRSASTVSGSTFGGGGLSRVPSMQRGSQLSMQSSVNLQIETPQPEEYNPRSDGIRKASGKTLLHHCANSGDKMNVEILLKRGAQTNKIDKQGQTPLHYAAKKDYVDLIEMLAVHGANLDFPEEKTGQSALHMAVGKNYLATVQILMFSGADVNVKDKDGQWVRFSSVGWSDGSLLQCRIVSGFASSVYDGQWEIYVQTVEVLGGRKTYSERLDIMFDFTSCALDDRVSMMCRRQPVEYSDANFYLNDDEEIFSDVITYRLPRKGRATPATVTLPIFGNPNANEELLLKSNMGHQINIDSISEENSKHYCHVTADLAKFDAFVIISRTIHEAFDVSAESLTVTSRFVPEIEIAFPEGTFDEPTKVKLEITNSPNPDIFEADDVRDVYSVTPFTRLYTDNNEGPKRDVQMTLPLPAEYGVGRKCGVETKKDVNLEKLRTQVQKIYMRARLREYTVGFIVMSKQMGDSDSFRVVTECCHIDTIEDRKFAWMNEGYEDQSSSIAPFIIKSKQHLKICSSKNFKNSSDAEDCILQFHPKRRNYLCLAIELPSGTKRLTGNVQIYAVPKETNKENAHEVREQKSKFLKQINVELVKNLEQNADIPAAVASHIRPPTRAPTMLHTRAPSSRGIDYSKEAKGDPSFKGFTNDVFLKELTDDMDDEWYKVIVLMGWPYYDVEKVIEDPGGSQKEKIWHFLLQWRNSNRTHDDLGMASLITALSKGGRRDICTTVQLKMREWSAVESNQKSKFYRWIVKAFKDSDLMNPGDYPYPMCDQFLVLLVENTRARFEVADTLDVQESDVQKVMNDNTCPGQEQKMLKILLMARDREKDQLEALKTLVYALESSEVVSGKRWIVMACNKWYVTVLDNIFVSIYTKKDAFVIHMF</sequence>
<dbReference type="PRINTS" id="PR01415">
    <property type="entry name" value="ANKYRIN"/>
</dbReference>
<dbReference type="Proteomes" id="UP001186944">
    <property type="component" value="Unassembled WGS sequence"/>
</dbReference>
<dbReference type="SMART" id="SM00248">
    <property type="entry name" value="ANK"/>
    <property type="match status" value="3"/>
</dbReference>
<feature type="repeat" description="ANK" evidence="3">
    <location>
        <begin position="119"/>
        <end position="151"/>
    </location>
</feature>
<proteinExistence type="predicted"/>
<dbReference type="SUPFAM" id="SSF47986">
    <property type="entry name" value="DEATH domain"/>
    <property type="match status" value="1"/>
</dbReference>
<dbReference type="Gene3D" id="1.25.40.20">
    <property type="entry name" value="Ankyrin repeat-containing domain"/>
    <property type="match status" value="1"/>
</dbReference>
<dbReference type="AlphaFoldDB" id="A0AA88YDA6"/>
<dbReference type="Gene3D" id="2.60.220.30">
    <property type="match status" value="1"/>
</dbReference>
<evidence type="ECO:0000256" key="4">
    <source>
        <dbReference type="SAM" id="MobiDB-lite"/>
    </source>
</evidence>
<evidence type="ECO:0000256" key="2">
    <source>
        <dbReference type="ARBA" id="ARBA00023043"/>
    </source>
</evidence>
<dbReference type="GO" id="GO:0007165">
    <property type="term" value="P:signal transduction"/>
    <property type="evidence" value="ECO:0007669"/>
    <property type="project" value="InterPro"/>
</dbReference>